<evidence type="ECO:0000256" key="1">
    <source>
        <dbReference type="ARBA" id="ARBA00022603"/>
    </source>
</evidence>
<evidence type="ECO:0000313" key="4">
    <source>
        <dbReference type="EMBL" id="KAK6947253.1"/>
    </source>
</evidence>
<dbReference type="GO" id="GO:0003676">
    <property type="term" value="F:nucleic acid binding"/>
    <property type="evidence" value="ECO:0007669"/>
    <property type="project" value="InterPro"/>
</dbReference>
<dbReference type="Gene3D" id="3.40.50.150">
    <property type="entry name" value="Vaccinia Virus protein VP39"/>
    <property type="match status" value="1"/>
</dbReference>
<comment type="caution">
    <text evidence="4">The sequence shown here is derived from an EMBL/GenBank/DDBJ whole genome shotgun (WGS) entry which is preliminary data.</text>
</comment>
<dbReference type="PROSITE" id="PS00092">
    <property type="entry name" value="N6_MTASE"/>
    <property type="match status" value="1"/>
</dbReference>
<dbReference type="InterPro" id="IPR002052">
    <property type="entry name" value="DNA_methylase_N6_adenine_CS"/>
</dbReference>
<dbReference type="InterPro" id="IPR004556">
    <property type="entry name" value="HemK-like"/>
</dbReference>
<organism evidence="4 5">
    <name type="scientific">Dillenia turbinata</name>
    <dbReference type="NCBI Taxonomy" id="194707"/>
    <lineage>
        <taxon>Eukaryota</taxon>
        <taxon>Viridiplantae</taxon>
        <taxon>Streptophyta</taxon>
        <taxon>Embryophyta</taxon>
        <taxon>Tracheophyta</taxon>
        <taxon>Spermatophyta</taxon>
        <taxon>Magnoliopsida</taxon>
        <taxon>eudicotyledons</taxon>
        <taxon>Gunneridae</taxon>
        <taxon>Pentapetalae</taxon>
        <taxon>Dilleniales</taxon>
        <taxon>Dilleniaceae</taxon>
        <taxon>Dillenia</taxon>
    </lineage>
</organism>
<evidence type="ECO:0000313" key="5">
    <source>
        <dbReference type="Proteomes" id="UP001370490"/>
    </source>
</evidence>
<evidence type="ECO:0000256" key="3">
    <source>
        <dbReference type="ARBA" id="ARBA00022691"/>
    </source>
</evidence>
<sequence length="388" mass="43474">MKLSLLARACCSSMSPVSLRKYSQNQVSQHRRPMISSQIKPQIPLFLRPPIYSLTFSDLQKWQNWAKTLASSVGSSFQDFDHGPDSTLLRRELNWLMEDAIEDYSTTSRPGGCESRQKVKVRVDLEELYGLWKQRIEERRPFQYLVGCEHWRDLVLSVQEGVLIPRPETEMIVDLVCELVVENDWFKQGLWADLGTGSGALAIAIGRVLGDYGRVIATDLSPVSAMVASYNVQRYELQDKVVIKQGSWFEPLKNVEGQLVGLVSNPPYIPSDHICGLQAEVSKHEPRLALDGGLNGLDDLVHLCYRASSMLLCVGSLSSATTITNGEEQCQFLVNYMKSDLGGNFCYVKIVSDFAGIPRFVTDSPRAENHNTVKDGALKTIDHFLTLL</sequence>
<evidence type="ECO:0008006" key="6">
    <source>
        <dbReference type="Google" id="ProtNLM"/>
    </source>
</evidence>
<keyword evidence="2" id="KW-0808">Transferase</keyword>
<accession>A0AAN8ZUF7</accession>
<keyword evidence="1" id="KW-0489">Methyltransferase</keyword>
<keyword evidence="5" id="KW-1185">Reference proteome</keyword>
<dbReference type="GO" id="GO:0008276">
    <property type="term" value="F:protein methyltransferase activity"/>
    <property type="evidence" value="ECO:0007669"/>
    <property type="project" value="InterPro"/>
</dbReference>
<dbReference type="CDD" id="cd02440">
    <property type="entry name" value="AdoMet_MTases"/>
    <property type="match status" value="1"/>
</dbReference>
<evidence type="ECO:0000256" key="2">
    <source>
        <dbReference type="ARBA" id="ARBA00022679"/>
    </source>
</evidence>
<dbReference type="SUPFAM" id="SSF53335">
    <property type="entry name" value="S-adenosyl-L-methionine-dependent methyltransferases"/>
    <property type="match status" value="1"/>
</dbReference>
<dbReference type="PANTHER" id="PTHR47441">
    <property type="match status" value="1"/>
</dbReference>
<proteinExistence type="predicted"/>
<dbReference type="GO" id="GO:0032259">
    <property type="term" value="P:methylation"/>
    <property type="evidence" value="ECO:0007669"/>
    <property type="project" value="UniProtKB-KW"/>
</dbReference>
<name>A0AAN8ZUF7_9MAGN</name>
<dbReference type="InterPro" id="IPR052663">
    <property type="entry name" value="RF_glutamine_MTase_cyano"/>
</dbReference>
<dbReference type="PANTHER" id="PTHR47441:SF3">
    <property type="entry name" value="RELEASE FACTOR GLUTAMINE METHYLTRANSFERASE"/>
    <property type="match status" value="1"/>
</dbReference>
<dbReference type="Proteomes" id="UP001370490">
    <property type="component" value="Unassembled WGS sequence"/>
</dbReference>
<keyword evidence="3" id="KW-0949">S-adenosyl-L-methionine</keyword>
<reference evidence="4 5" key="1">
    <citation type="submission" date="2023-12" db="EMBL/GenBank/DDBJ databases">
        <title>A high-quality genome assembly for Dillenia turbinata (Dilleniales).</title>
        <authorList>
            <person name="Chanderbali A."/>
        </authorList>
    </citation>
    <scope>NUCLEOTIDE SEQUENCE [LARGE SCALE GENOMIC DNA]</scope>
    <source>
        <strain evidence="4">LSX21</strain>
        <tissue evidence="4">Leaf</tissue>
    </source>
</reference>
<protein>
    <recommendedName>
        <fullName evidence="6">Methyltransferase small domain-containing protein</fullName>
    </recommendedName>
</protein>
<gene>
    <name evidence="4" type="ORF">RJ641_000726</name>
</gene>
<dbReference type="NCBIfam" id="TIGR00536">
    <property type="entry name" value="hemK_fam"/>
    <property type="match status" value="1"/>
</dbReference>
<dbReference type="EMBL" id="JBAMMX010000001">
    <property type="protein sequence ID" value="KAK6947253.1"/>
    <property type="molecule type" value="Genomic_DNA"/>
</dbReference>
<dbReference type="InterPro" id="IPR029063">
    <property type="entry name" value="SAM-dependent_MTases_sf"/>
</dbReference>
<dbReference type="Pfam" id="PF06325">
    <property type="entry name" value="PrmA"/>
    <property type="match status" value="1"/>
</dbReference>
<dbReference type="AlphaFoldDB" id="A0AAN8ZUF7"/>